<organism evidence="2 3">
    <name type="scientific">Anaerobium acetethylicum</name>
    <dbReference type="NCBI Taxonomy" id="1619234"/>
    <lineage>
        <taxon>Bacteria</taxon>
        <taxon>Bacillati</taxon>
        <taxon>Bacillota</taxon>
        <taxon>Clostridia</taxon>
        <taxon>Lachnospirales</taxon>
        <taxon>Lachnospiraceae</taxon>
        <taxon>Anaerobium</taxon>
    </lineage>
</organism>
<evidence type="ECO:0000313" key="3">
    <source>
        <dbReference type="Proteomes" id="UP000199315"/>
    </source>
</evidence>
<keyword evidence="1" id="KW-0472">Membrane</keyword>
<protein>
    <submittedName>
        <fullName evidence="2">Uncharacterized protein</fullName>
    </submittedName>
</protein>
<evidence type="ECO:0000256" key="1">
    <source>
        <dbReference type="SAM" id="Phobius"/>
    </source>
</evidence>
<dbReference type="EMBL" id="FMKA01000069">
    <property type="protein sequence ID" value="SCP99904.1"/>
    <property type="molecule type" value="Genomic_DNA"/>
</dbReference>
<feature type="transmembrane region" description="Helical" evidence="1">
    <location>
        <begin position="6"/>
        <end position="31"/>
    </location>
</feature>
<gene>
    <name evidence="2" type="ORF">SAMN05421730_106911</name>
</gene>
<dbReference type="AlphaFoldDB" id="A0A1D3TZC9"/>
<sequence length="35" mass="4233">MVTYVYYLGVLLNVCKFIFYILAIICLIKYLRNKK</sequence>
<reference evidence="2 3" key="1">
    <citation type="submission" date="2016-09" db="EMBL/GenBank/DDBJ databases">
        <authorList>
            <person name="Capua I."/>
            <person name="De Benedictis P."/>
            <person name="Joannis T."/>
            <person name="Lombin L.H."/>
            <person name="Cattoli G."/>
        </authorList>
    </citation>
    <scope>NUCLEOTIDE SEQUENCE [LARGE SCALE GENOMIC DNA]</scope>
    <source>
        <strain evidence="2 3">GluBS11</strain>
    </source>
</reference>
<name>A0A1D3TZC9_9FIRM</name>
<proteinExistence type="predicted"/>
<accession>A0A1D3TZC9</accession>
<dbReference type="STRING" id="1619234.SAMN05421730_106911"/>
<dbReference type="Proteomes" id="UP000199315">
    <property type="component" value="Unassembled WGS sequence"/>
</dbReference>
<keyword evidence="1" id="KW-0812">Transmembrane</keyword>
<keyword evidence="1" id="KW-1133">Transmembrane helix</keyword>
<keyword evidence="3" id="KW-1185">Reference proteome</keyword>
<evidence type="ECO:0000313" key="2">
    <source>
        <dbReference type="EMBL" id="SCP99904.1"/>
    </source>
</evidence>